<accession>A0A5P9Q9B6</accession>
<feature type="transmembrane region" description="Helical" evidence="9">
    <location>
        <begin position="84"/>
        <end position="113"/>
    </location>
</feature>
<dbReference type="RefSeq" id="WP_227994564.1">
    <property type="nucleotide sequence ID" value="NZ_BAABIH010000028.1"/>
</dbReference>
<evidence type="ECO:0000256" key="5">
    <source>
        <dbReference type="ARBA" id="ARBA00022989"/>
    </source>
</evidence>
<keyword evidence="6" id="KW-0764">Sulfate transport</keyword>
<dbReference type="AlphaFoldDB" id="A0A5P9Q9B6"/>
<dbReference type="GO" id="GO:0015419">
    <property type="term" value="F:ABC-type sulfate transporter activity"/>
    <property type="evidence" value="ECO:0007669"/>
    <property type="project" value="InterPro"/>
</dbReference>
<feature type="domain" description="ABC transmembrane type-1" evidence="11">
    <location>
        <begin position="87"/>
        <end position="286"/>
    </location>
</feature>
<evidence type="ECO:0000256" key="1">
    <source>
        <dbReference type="ARBA" id="ARBA00004141"/>
    </source>
</evidence>
<dbReference type="InterPro" id="IPR000515">
    <property type="entry name" value="MetI-like"/>
</dbReference>
<dbReference type="PANTHER" id="PTHR30406">
    <property type="entry name" value="SULFATE TRANSPORT SYSTEM PERMEASE PROTEIN"/>
    <property type="match status" value="1"/>
</dbReference>
<proteinExistence type="inferred from homology"/>
<dbReference type="EMBL" id="CP045529">
    <property type="protein sequence ID" value="QFU98033.1"/>
    <property type="molecule type" value="Genomic_DNA"/>
</dbReference>
<evidence type="ECO:0000256" key="3">
    <source>
        <dbReference type="ARBA" id="ARBA00022448"/>
    </source>
</evidence>
<comment type="similarity">
    <text evidence="9">Belongs to the binding-protein-dependent transport system permease family.</text>
</comment>
<dbReference type="InterPro" id="IPR035906">
    <property type="entry name" value="MetI-like_sf"/>
</dbReference>
<feature type="compositionally biased region" description="Low complexity" evidence="10">
    <location>
        <begin position="1"/>
        <end position="14"/>
    </location>
</feature>
<sequence length="300" mass="30804">MTVVAPAPQGPAVVSTETTAGPRPRPERERRGLRVLRPASAAGLGLVTLWLSLVVLIPLAAVVVTGAQGGWSAFADAVTTPVALSALALSAGLALAVAVVNGVVGTTIAWVLVRDPFRGSRLLDHVIDVPFALPTIVTGVVMIALYGPASPVGVDLVGTRVGLFVTLLFVTLPFTVRTVQPVLEALDRDAEQAAASLGASGPTVFRRVVLPVIVPAIASGASLAFARALGEYGSLVLISSNIPKQTQVASALIYGKLEDATNPVTSTQQAASLAIVLLAVSVLVLVAVELLHRRGARRHG</sequence>
<feature type="transmembrane region" description="Helical" evidence="9">
    <location>
        <begin position="125"/>
        <end position="145"/>
    </location>
</feature>
<reference evidence="12 13" key="1">
    <citation type="submission" date="2019-10" db="EMBL/GenBank/DDBJ databases">
        <title>Genome sequence of Luteimicrobium xylanilyticum HY-24.</title>
        <authorList>
            <person name="Kim D.Y."/>
            <person name="Park H.-Y."/>
        </authorList>
    </citation>
    <scope>NUCLEOTIDE SEQUENCE [LARGE SCALE GENOMIC DNA]</scope>
    <source>
        <strain evidence="12 13">HY-24</strain>
    </source>
</reference>
<feature type="transmembrane region" description="Helical" evidence="9">
    <location>
        <begin position="270"/>
        <end position="291"/>
    </location>
</feature>
<evidence type="ECO:0000256" key="10">
    <source>
        <dbReference type="SAM" id="MobiDB-lite"/>
    </source>
</evidence>
<keyword evidence="13" id="KW-1185">Reference proteome</keyword>
<gene>
    <name evidence="12" type="ORF">KDY119_01539</name>
</gene>
<dbReference type="GO" id="GO:0005886">
    <property type="term" value="C:plasma membrane"/>
    <property type="evidence" value="ECO:0007669"/>
    <property type="project" value="UniProtKB-SubCell"/>
</dbReference>
<comment type="subunit">
    <text evidence="2">The complex is composed of two ATP-binding proteins (CysA), two transmembrane proteins (CysT and CysW) and a solute-binding protein (CysP).</text>
</comment>
<dbReference type="KEGG" id="lxl:KDY119_01539"/>
<dbReference type="CDD" id="cd06261">
    <property type="entry name" value="TM_PBP2"/>
    <property type="match status" value="1"/>
</dbReference>
<feature type="region of interest" description="Disordered" evidence="10">
    <location>
        <begin position="1"/>
        <end position="29"/>
    </location>
</feature>
<dbReference type="Gene3D" id="1.10.3720.10">
    <property type="entry name" value="MetI-like"/>
    <property type="match status" value="1"/>
</dbReference>
<organism evidence="12 13">
    <name type="scientific">Luteimicrobium xylanilyticum</name>
    <dbReference type="NCBI Taxonomy" id="1133546"/>
    <lineage>
        <taxon>Bacteria</taxon>
        <taxon>Bacillati</taxon>
        <taxon>Actinomycetota</taxon>
        <taxon>Actinomycetes</taxon>
        <taxon>Micrococcales</taxon>
        <taxon>Luteimicrobium</taxon>
    </lineage>
</organism>
<evidence type="ECO:0000256" key="9">
    <source>
        <dbReference type="RuleBase" id="RU363032"/>
    </source>
</evidence>
<keyword evidence="5 9" id="KW-1133">Transmembrane helix</keyword>
<comment type="function">
    <text evidence="8">Part of the ABC transporter complex CysAWTP (TC 3.A.1.6.1) involved in sulfate/thiosulfate import. Probably responsible for the translocation of the substrate across the membrane.</text>
</comment>
<evidence type="ECO:0000256" key="4">
    <source>
        <dbReference type="ARBA" id="ARBA00022692"/>
    </source>
</evidence>
<evidence type="ECO:0000313" key="12">
    <source>
        <dbReference type="EMBL" id="QFU98033.1"/>
    </source>
</evidence>
<evidence type="ECO:0000256" key="8">
    <source>
        <dbReference type="ARBA" id="ARBA00025323"/>
    </source>
</evidence>
<dbReference type="PROSITE" id="PS50928">
    <property type="entry name" value="ABC_TM1"/>
    <property type="match status" value="1"/>
</dbReference>
<dbReference type="PANTHER" id="PTHR30406:SF8">
    <property type="entry name" value="SULFATE TRANSPORT SYSTEM PERMEASE PROTEIN CYST"/>
    <property type="match status" value="1"/>
</dbReference>
<protein>
    <submittedName>
        <fullName evidence="12">Sulfate transport system permease protein</fullName>
    </submittedName>
</protein>
<feature type="transmembrane region" description="Helical" evidence="9">
    <location>
        <begin position="157"/>
        <end position="176"/>
    </location>
</feature>
<comment type="subcellular location">
    <subcellularLocation>
        <location evidence="9">Cell membrane</location>
        <topology evidence="9">Multi-pass membrane protein</topology>
    </subcellularLocation>
    <subcellularLocation>
        <location evidence="1">Membrane</location>
        <topology evidence="1">Multi-pass membrane protein</topology>
    </subcellularLocation>
</comment>
<dbReference type="Proteomes" id="UP000326702">
    <property type="component" value="Chromosome"/>
</dbReference>
<dbReference type="Pfam" id="PF00528">
    <property type="entry name" value="BPD_transp_1"/>
    <property type="match status" value="1"/>
</dbReference>
<keyword evidence="3 9" id="KW-0813">Transport</keyword>
<feature type="transmembrane region" description="Helical" evidence="9">
    <location>
        <begin position="208"/>
        <end position="229"/>
    </location>
</feature>
<evidence type="ECO:0000256" key="7">
    <source>
        <dbReference type="ARBA" id="ARBA00023136"/>
    </source>
</evidence>
<keyword evidence="7 9" id="KW-0472">Membrane</keyword>
<evidence type="ECO:0000313" key="13">
    <source>
        <dbReference type="Proteomes" id="UP000326702"/>
    </source>
</evidence>
<dbReference type="InterPro" id="IPR005667">
    <property type="entry name" value="Sulph_transpt2"/>
</dbReference>
<evidence type="ECO:0000259" key="11">
    <source>
        <dbReference type="PROSITE" id="PS50928"/>
    </source>
</evidence>
<name>A0A5P9Q9B6_9MICO</name>
<evidence type="ECO:0000256" key="2">
    <source>
        <dbReference type="ARBA" id="ARBA00011779"/>
    </source>
</evidence>
<feature type="transmembrane region" description="Helical" evidence="9">
    <location>
        <begin position="39"/>
        <end position="64"/>
    </location>
</feature>
<keyword evidence="4 9" id="KW-0812">Transmembrane</keyword>
<dbReference type="SUPFAM" id="SSF161098">
    <property type="entry name" value="MetI-like"/>
    <property type="match status" value="1"/>
</dbReference>
<evidence type="ECO:0000256" key="6">
    <source>
        <dbReference type="ARBA" id="ARBA00023032"/>
    </source>
</evidence>